<comment type="caution">
    <text evidence="1">The sequence shown here is derived from an EMBL/GenBank/DDBJ whole genome shotgun (WGS) entry which is preliminary data.</text>
</comment>
<organism evidence="1 2">
    <name type="scientific">Telmatospirillum siberiense</name>
    <dbReference type="NCBI Taxonomy" id="382514"/>
    <lineage>
        <taxon>Bacteria</taxon>
        <taxon>Pseudomonadati</taxon>
        <taxon>Pseudomonadota</taxon>
        <taxon>Alphaproteobacteria</taxon>
        <taxon>Rhodospirillales</taxon>
        <taxon>Rhodospirillaceae</taxon>
        <taxon>Telmatospirillum</taxon>
    </lineage>
</organism>
<sequence>MKSFAVLLFLAGLVHLGLQVPLVIAGGAALLLWILWKLKYVILALVGLEMLFGGNGGDGGVDA</sequence>
<protein>
    <submittedName>
        <fullName evidence="1">Uncharacterized protein</fullName>
    </submittedName>
</protein>
<proteinExistence type="predicted"/>
<reference evidence="2" key="1">
    <citation type="submission" date="2017-12" db="EMBL/GenBank/DDBJ databases">
        <title>Draft genome sequence of Telmatospirillum siberiense 26-4b1T, an acidotolerant peatland alphaproteobacterium potentially involved in sulfur cycling.</title>
        <authorList>
            <person name="Hausmann B."/>
            <person name="Pjevac P."/>
            <person name="Schreck K."/>
            <person name="Herbold C.W."/>
            <person name="Daims H."/>
            <person name="Wagner M."/>
            <person name="Pester M."/>
            <person name="Loy A."/>
        </authorList>
    </citation>
    <scope>NUCLEOTIDE SEQUENCE [LARGE SCALE GENOMIC DNA]</scope>
    <source>
        <strain evidence="2">26-4b1</strain>
    </source>
</reference>
<evidence type="ECO:0000313" key="2">
    <source>
        <dbReference type="Proteomes" id="UP000233293"/>
    </source>
</evidence>
<keyword evidence="2" id="KW-1185">Reference proteome</keyword>
<dbReference type="AlphaFoldDB" id="A0A2N3PT96"/>
<evidence type="ECO:0000313" key="1">
    <source>
        <dbReference type="EMBL" id="PKU23629.1"/>
    </source>
</evidence>
<accession>A0A2N3PT96</accession>
<name>A0A2N3PT96_9PROT</name>
<dbReference type="EMBL" id="PIUM01000018">
    <property type="protein sequence ID" value="PKU23629.1"/>
    <property type="molecule type" value="Genomic_DNA"/>
</dbReference>
<gene>
    <name evidence="1" type="ORF">CWS72_15220</name>
</gene>
<dbReference type="RefSeq" id="WP_101251481.1">
    <property type="nucleotide sequence ID" value="NZ_PIUM01000018.1"/>
</dbReference>
<dbReference type="Proteomes" id="UP000233293">
    <property type="component" value="Unassembled WGS sequence"/>
</dbReference>